<feature type="compositionally biased region" description="Low complexity" evidence="1">
    <location>
        <begin position="777"/>
        <end position="798"/>
    </location>
</feature>
<proteinExistence type="predicted"/>
<feature type="compositionally biased region" description="Acidic residues" evidence="1">
    <location>
        <begin position="364"/>
        <end position="375"/>
    </location>
</feature>
<dbReference type="Proteomes" id="UP000777482">
    <property type="component" value="Unassembled WGS sequence"/>
</dbReference>
<feature type="compositionally biased region" description="Basic residues" evidence="1">
    <location>
        <begin position="609"/>
        <end position="622"/>
    </location>
</feature>
<evidence type="ECO:0000313" key="3">
    <source>
        <dbReference type="Proteomes" id="UP000777482"/>
    </source>
</evidence>
<sequence length="798" mass="83797">MPEQQQQPNGDREPTVSEISAAGAPNYRGRAIHPQVQIDDKGLMYIGPIPASTYNKRTVSVPVKVVALGEQGQEQYAVHASDDDDHLFELVVTSDPDLLCIDRQSTTTSDGARTPWLTVPAKNLSYVKVTVNRWQDGKEGSDVLIAAVFKAEDRPKPVVLLLEVDTQHHDTPIAPPENTPVRRIDSSFDPNALEHIKAFFLSWQQKDYCRTEIDLTRALAVPPPGQSLSSRPPIPEGYDPYDSTTWVAAFGPVSGDQEALYLDDASRKKEKATATAGGATTAKAAGKGKGKAKDKNAVGVAQVGTGPGPGPEASTNATATAFTGHQSVAGPSPDDEPTVVITQSGRTVKSIRRVHLSTSAIDSESAEEEEEEDDDAARKAPLATTSMTKAPRGKARAKVQVGATSPAAAGAKAGPGPEASSSSSARRNGASSSSSAAQKSVTPEQATPIPPASPPPPRPAAAAAPVVITQSGRTVKTRTVHFPSSFDMGRDTDNDAARKYIAAAAMATDPRRKSKARPKTQDKVAAIAGSSGAQSIGSAAEAPPPPPTPAAAEAPVVITQSGRTVKTRLVHSLPSDSDDDDAAEADAEEAAAAADEFSPPPPRRGSSSRSKKKKPPAKRSRVGRKDSEPIVAVAAGDDDGNDAGGGGTQEGSGRRTKKWERAQEMEVDRDEEQVLQQGGEVAEAATTNGGGFAADRQEQQQQQQQGEVVAQEAGWWPIMDRLPFALPPLPLSTPPATGAAGYQQQQPPPPQQQHQQQQLDETPTSLVDFDTTKMTTRSSSRRPGGASAADSGASTAFR</sequence>
<dbReference type="OrthoDB" id="2527212at2759"/>
<accession>A0A9P6W927</accession>
<evidence type="ECO:0000313" key="2">
    <source>
        <dbReference type="EMBL" id="KAG0667601.1"/>
    </source>
</evidence>
<feature type="compositionally biased region" description="Polar residues" evidence="1">
    <location>
        <begin position="313"/>
        <end position="326"/>
    </location>
</feature>
<feature type="compositionally biased region" description="Low complexity" evidence="1">
    <location>
        <begin position="699"/>
        <end position="709"/>
    </location>
</feature>
<name>A0A9P6W927_RHOMI</name>
<feature type="compositionally biased region" description="Pro residues" evidence="1">
    <location>
        <begin position="448"/>
        <end position="459"/>
    </location>
</feature>
<feature type="region of interest" description="Disordered" evidence="1">
    <location>
        <begin position="505"/>
        <end position="709"/>
    </location>
</feature>
<feature type="region of interest" description="Disordered" evidence="1">
    <location>
        <begin position="723"/>
        <end position="798"/>
    </location>
</feature>
<dbReference type="EMBL" id="PUHQ01000001">
    <property type="protein sequence ID" value="KAG0667601.1"/>
    <property type="molecule type" value="Genomic_DNA"/>
</dbReference>
<feature type="compositionally biased region" description="Low complexity" evidence="1">
    <location>
        <begin position="273"/>
        <end position="285"/>
    </location>
</feature>
<protein>
    <submittedName>
        <fullName evidence="2">Uncharacterized protein</fullName>
    </submittedName>
</protein>
<dbReference type="AlphaFoldDB" id="A0A9P6W927"/>
<feature type="compositionally biased region" description="Low complexity" evidence="1">
    <location>
        <begin position="525"/>
        <end position="541"/>
    </location>
</feature>
<feature type="compositionally biased region" description="Low complexity" evidence="1">
    <location>
        <begin position="402"/>
        <end position="447"/>
    </location>
</feature>
<comment type="caution">
    <text evidence="2">The sequence shown here is derived from an EMBL/GenBank/DDBJ whole genome shotgun (WGS) entry which is preliminary data.</text>
</comment>
<feature type="region of interest" description="Disordered" evidence="1">
    <location>
        <begin position="1"/>
        <end position="32"/>
    </location>
</feature>
<gene>
    <name evidence="2" type="ORF">C6P46_000138</name>
</gene>
<reference evidence="2 3" key="1">
    <citation type="submission" date="2020-11" db="EMBL/GenBank/DDBJ databases">
        <title>Kefir isolates.</title>
        <authorList>
            <person name="Marcisauskas S."/>
            <person name="Kim Y."/>
            <person name="Blasche S."/>
        </authorList>
    </citation>
    <scope>NUCLEOTIDE SEQUENCE [LARGE SCALE GENOMIC DNA]</scope>
    <source>
        <strain evidence="2 3">KR</strain>
    </source>
</reference>
<feature type="region of interest" description="Disordered" evidence="1">
    <location>
        <begin position="271"/>
        <end position="492"/>
    </location>
</feature>
<feature type="compositionally biased region" description="Acidic residues" evidence="1">
    <location>
        <begin position="576"/>
        <end position="589"/>
    </location>
</feature>
<feature type="compositionally biased region" description="Low complexity" evidence="1">
    <location>
        <begin position="734"/>
        <end position="745"/>
    </location>
</feature>
<evidence type="ECO:0000256" key="1">
    <source>
        <dbReference type="SAM" id="MobiDB-lite"/>
    </source>
</evidence>
<organism evidence="2 3">
    <name type="scientific">Rhodotorula mucilaginosa</name>
    <name type="common">Yeast</name>
    <name type="synonym">Rhodotorula rubra</name>
    <dbReference type="NCBI Taxonomy" id="5537"/>
    <lineage>
        <taxon>Eukaryota</taxon>
        <taxon>Fungi</taxon>
        <taxon>Dikarya</taxon>
        <taxon>Basidiomycota</taxon>
        <taxon>Pucciniomycotina</taxon>
        <taxon>Microbotryomycetes</taxon>
        <taxon>Sporidiobolales</taxon>
        <taxon>Sporidiobolaceae</taxon>
        <taxon>Rhodotorula</taxon>
    </lineage>
</organism>
<keyword evidence="3" id="KW-1185">Reference proteome</keyword>